<gene>
    <name evidence="2" type="ORF">L3X38_017234</name>
</gene>
<evidence type="ECO:0000256" key="1">
    <source>
        <dbReference type="SAM" id="MobiDB-lite"/>
    </source>
</evidence>
<evidence type="ECO:0000313" key="2">
    <source>
        <dbReference type="EMBL" id="KAI5337963.1"/>
    </source>
</evidence>
<sequence length="74" mass="8108">MVGSSRGSSTPKKKGVGDDDGVDYSITKYEIYNGGIEIGFEMFRKYAQLVDAGSTKLDKIELYEAIAVLEKRAP</sequence>
<organism evidence="2 3">
    <name type="scientific">Prunus dulcis</name>
    <name type="common">Almond</name>
    <name type="synonym">Amygdalus dulcis</name>
    <dbReference type="NCBI Taxonomy" id="3755"/>
    <lineage>
        <taxon>Eukaryota</taxon>
        <taxon>Viridiplantae</taxon>
        <taxon>Streptophyta</taxon>
        <taxon>Embryophyta</taxon>
        <taxon>Tracheophyta</taxon>
        <taxon>Spermatophyta</taxon>
        <taxon>Magnoliopsida</taxon>
        <taxon>eudicotyledons</taxon>
        <taxon>Gunneridae</taxon>
        <taxon>Pentapetalae</taxon>
        <taxon>rosids</taxon>
        <taxon>fabids</taxon>
        <taxon>Rosales</taxon>
        <taxon>Rosaceae</taxon>
        <taxon>Amygdaloideae</taxon>
        <taxon>Amygdaleae</taxon>
        <taxon>Prunus</taxon>
    </lineage>
</organism>
<proteinExistence type="predicted"/>
<dbReference type="EMBL" id="JAJFAZ020000003">
    <property type="protein sequence ID" value="KAI5337963.1"/>
    <property type="molecule type" value="Genomic_DNA"/>
</dbReference>
<protein>
    <submittedName>
        <fullName evidence="2">Uncharacterized protein</fullName>
    </submittedName>
</protein>
<evidence type="ECO:0000313" key="3">
    <source>
        <dbReference type="Proteomes" id="UP001054821"/>
    </source>
</evidence>
<feature type="region of interest" description="Disordered" evidence="1">
    <location>
        <begin position="1"/>
        <end position="22"/>
    </location>
</feature>
<feature type="compositionally biased region" description="Polar residues" evidence="1">
    <location>
        <begin position="1"/>
        <end position="10"/>
    </location>
</feature>
<keyword evidence="3" id="KW-1185">Reference proteome</keyword>
<comment type="caution">
    <text evidence="2">The sequence shown here is derived from an EMBL/GenBank/DDBJ whole genome shotgun (WGS) entry which is preliminary data.</text>
</comment>
<dbReference type="Proteomes" id="UP001054821">
    <property type="component" value="Chromosome 3"/>
</dbReference>
<dbReference type="AlphaFoldDB" id="A0AAD4W7R0"/>
<name>A0AAD4W7R0_PRUDU</name>
<accession>A0AAD4W7R0</accession>
<reference evidence="2 3" key="1">
    <citation type="journal article" date="2022" name="G3 (Bethesda)">
        <title>Whole-genome sequence and methylome profiling of the almond [Prunus dulcis (Mill.) D.A. Webb] cultivar 'Nonpareil'.</title>
        <authorList>
            <person name="D'Amico-Willman K.M."/>
            <person name="Ouma W.Z."/>
            <person name="Meulia T."/>
            <person name="Sideli G.M."/>
            <person name="Gradziel T.M."/>
            <person name="Fresnedo-Ramirez J."/>
        </authorList>
    </citation>
    <scope>NUCLEOTIDE SEQUENCE [LARGE SCALE GENOMIC DNA]</scope>
    <source>
        <strain evidence="2">Clone GOH B32 T37-40</strain>
    </source>
</reference>